<keyword evidence="3" id="KW-1185">Reference proteome</keyword>
<dbReference type="AlphaFoldDB" id="A0A8H5CLF4"/>
<reference evidence="2 3" key="1">
    <citation type="journal article" date="2020" name="ISME J.">
        <title>Uncovering the hidden diversity of litter-decomposition mechanisms in mushroom-forming fungi.</title>
        <authorList>
            <person name="Floudas D."/>
            <person name="Bentzer J."/>
            <person name="Ahren D."/>
            <person name="Johansson T."/>
            <person name="Persson P."/>
            <person name="Tunlid A."/>
        </authorList>
    </citation>
    <scope>NUCLEOTIDE SEQUENCE [LARGE SCALE GENOMIC DNA]</scope>
    <source>
        <strain evidence="2 3">CBS 291.85</strain>
    </source>
</reference>
<comment type="caution">
    <text evidence="2">The sequence shown here is derived from an EMBL/GenBank/DDBJ whole genome shotgun (WGS) entry which is preliminary data.</text>
</comment>
<name>A0A8H5CLF4_9AGAR</name>
<protein>
    <submittedName>
        <fullName evidence="2">Uncharacterized protein</fullName>
    </submittedName>
</protein>
<dbReference type="Proteomes" id="UP000559256">
    <property type="component" value="Unassembled WGS sequence"/>
</dbReference>
<organism evidence="2 3">
    <name type="scientific">Tetrapyrgos nigripes</name>
    <dbReference type="NCBI Taxonomy" id="182062"/>
    <lineage>
        <taxon>Eukaryota</taxon>
        <taxon>Fungi</taxon>
        <taxon>Dikarya</taxon>
        <taxon>Basidiomycota</taxon>
        <taxon>Agaricomycotina</taxon>
        <taxon>Agaricomycetes</taxon>
        <taxon>Agaricomycetidae</taxon>
        <taxon>Agaricales</taxon>
        <taxon>Marasmiineae</taxon>
        <taxon>Marasmiaceae</taxon>
        <taxon>Tetrapyrgos</taxon>
    </lineage>
</organism>
<accession>A0A8H5CLF4</accession>
<keyword evidence="1" id="KW-0472">Membrane</keyword>
<evidence type="ECO:0000313" key="2">
    <source>
        <dbReference type="EMBL" id="KAF5343081.1"/>
    </source>
</evidence>
<feature type="transmembrane region" description="Helical" evidence="1">
    <location>
        <begin position="15"/>
        <end position="33"/>
    </location>
</feature>
<proteinExistence type="predicted"/>
<dbReference type="EMBL" id="JAACJM010000150">
    <property type="protein sequence ID" value="KAF5343081.1"/>
    <property type="molecule type" value="Genomic_DNA"/>
</dbReference>
<keyword evidence="1" id="KW-0812">Transmembrane</keyword>
<evidence type="ECO:0000256" key="1">
    <source>
        <dbReference type="SAM" id="Phobius"/>
    </source>
</evidence>
<keyword evidence="1" id="KW-1133">Transmembrane helix</keyword>
<gene>
    <name evidence="2" type="ORF">D9758_011127</name>
</gene>
<sequence length="109" mass="12545">MFKFPVDPERYPSGTYTYTLSVIPPLFSLFYHLGTSSKVKLQHPAQFFLYPTESSYMKSSGALLSSYRFWWTPTWYLLADIADNDELTTFLETILTHLRAADVTQACAE</sequence>
<evidence type="ECO:0000313" key="3">
    <source>
        <dbReference type="Proteomes" id="UP000559256"/>
    </source>
</evidence>